<gene>
    <name evidence="2" type="ORF">SAMN02982922_1235</name>
</gene>
<dbReference type="InterPro" id="IPR050509">
    <property type="entry name" value="CoA-transferase_III"/>
</dbReference>
<accession>A0A1X7N5H3</accession>
<sequence length="380" mass="39883">MGPLAGIRIIEMAGIGPGPFCGMLLADMGADVVRVDRLAPSGLGVEIPVRYDLFNRNKRSIAVDLKSPEGVATVLRLTSQADILIEGFRPGVMEKLGLGPEVCLAANPRLVFGRMTGWGQEGPLAKAAGHDINYIALTGALAAIGPTGGAPVPPLNLLGDFGGGSMYLAMGVLAAHIEALRSGKGQVVDAAIVDGTAGLMTMFHAFRQMGSFQTRRGTNLLDGGAPFYGVYETGDGKHVAIGALEPKFYAEMIEKLGLAGEDLPQQYDTKGWPRLKARFEEVFRTKTREEWCAVLEGSDACFAPVLDLDEAQAHPHMAARGIHPTVGGVVNTAPAPRFSRTPSQISHPATEPGADTAEILAGFGFAADEIARLKAAGVTA</sequence>
<dbReference type="Pfam" id="PF02515">
    <property type="entry name" value="CoA_transf_3"/>
    <property type="match status" value="1"/>
</dbReference>
<organism evidence="2 3">
    <name type="scientific">Mesorhizobium australicum</name>
    <dbReference type="NCBI Taxonomy" id="536018"/>
    <lineage>
        <taxon>Bacteria</taxon>
        <taxon>Pseudomonadati</taxon>
        <taxon>Pseudomonadota</taxon>
        <taxon>Alphaproteobacteria</taxon>
        <taxon>Hyphomicrobiales</taxon>
        <taxon>Phyllobacteriaceae</taxon>
        <taxon>Mesorhizobium</taxon>
    </lineage>
</organism>
<dbReference type="InterPro" id="IPR023606">
    <property type="entry name" value="CoA-Trfase_III_dom_1_sf"/>
</dbReference>
<dbReference type="SUPFAM" id="SSF89796">
    <property type="entry name" value="CoA-transferase family III (CaiB/BaiF)"/>
    <property type="match status" value="1"/>
</dbReference>
<dbReference type="AlphaFoldDB" id="A0A1X7N5H3"/>
<dbReference type="RefSeq" id="WP_085463341.1">
    <property type="nucleotide sequence ID" value="NZ_FXBL01000004.1"/>
</dbReference>
<dbReference type="GO" id="GO:0003824">
    <property type="term" value="F:catalytic activity"/>
    <property type="evidence" value="ECO:0007669"/>
    <property type="project" value="InterPro"/>
</dbReference>
<reference evidence="2 3" key="1">
    <citation type="submission" date="2017-04" db="EMBL/GenBank/DDBJ databases">
        <authorList>
            <person name="Afonso C.L."/>
            <person name="Miller P.J."/>
            <person name="Scott M.A."/>
            <person name="Spackman E."/>
            <person name="Goraichik I."/>
            <person name="Dimitrov K.M."/>
            <person name="Suarez D.L."/>
            <person name="Swayne D.E."/>
        </authorList>
    </citation>
    <scope>NUCLEOTIDE SEQUENCE [LARGE SCALE GENOMIC DNA]</scope>
    <source>
        <strain evidence="2 3">B5P</strain>
    </source>
</reference>
<dbReference type="Gene3D" id="3.40.50.10540">
    <property type="entry name" value="Crotonobetainyl-coa:carnitine coa-transferase, domain 1"/>
    <property type="match status" value="1"/>
</dbReference>
<evidence type="ECO:0000313" key="2">
    <source>
        <dbReference type="EMBL" id="SMH32091.1"/>
    </source>
</evidence>
<dbReference type="EMBL" id="FXBL01000004">
    <property type="protein sequence ID" value="SMH32091.1"/>
    <property type="molecule type" value="Genomic_DNA"/>
</dbReference>
<dbReference type="PANTHER" id="PTHR48228">
    <property type="entry name" value="SUCCINYL-COA--D-CITRAMALATE COA-TRANSFERASE"/>
    <property type="match status" value="1"/>
</dbReference>
<keyword evidence="3" id="KW-1185">Reference proteome</keyword>
<dbReference type="OrthoDB" id="9806585at2"/>
<proteinExistence type="predicted"/>
<dbReference type="PANTHER" id="PTHR48228:SF5">
    <property type="entry name" value="ALPHA-METHYLACYL-COA RACEMASE"/>
    <property type="match status" value="1"/>
</dbReference>
<evidence type="ECO:0000313" key="3">
    <source>
        <dbReference type="Proteomes" id="UP000193083"/>
    </source>
</evidence>
<dbReference type="Proteomes" id="UP000193083">
    <property type="component" value="Unassembled WGS sequence"/>
</dbReference>
<protein>
    <submittedName>
        <fullName evidence="2">Alpha-methylacyl-CoA racemase</fullName>
    </submittedName>
</protein>
<feature type="region of interest" description="Disordered" evidence="1">
    <location>
        <begin position="331"/>
        <end position="352"/>
    </location>
</feature>
<evidence type="ECO:0000256" key="1">
    <source>
        <dbReference type="SAM" id="MobiDB-lite"/>
    </source>
</evidence>
<dbReference type="InterPro" id="IPR003673">
    <property type="entry name" value="CoA-Trfase_fam_III"/>
</dbReference>
<dbReference type="Gene3D" id="3.30.1540.10">
    <property type="entry name" value="formyl-coa transferase, domain 3"/>
    <property type="match status" value="1"/>
</dbReference>
<name>A0A1X7N5H3_9HYPH</name>
<dbReference type="InterPro" id="IPR044855">
    <property type="entry name" value="CoA-Trfase_III_dom3_sf"/>
</dbReference>